<keyword evidence="4" id="KW-0456">Lyase</keyword>
<sequence length="160" mass="17983">MTNAAKGVGISTGQCLCGQVCFEIDTPARWAFHDHSPGSRRAHGAAYATYVGSWRKRFRITKGQAGITRFDDKVAKAVRSFCARCGTPLFYERARSPHMVNIPRALFAGRTGRQPLYHIAIEELQEWAYTGEPLVPLKGFPGVVWQRSKRKKRADHEGMF</sequence>
<evidence type="ECO:0000256" key="1">
    <source>
        <dbReference type="ARBA" id="ARBA00005495"/>
    </source>
</evidence>
<protein>
    <submittedName>
        <fullName evidence="6">Uncharacterized conserved protein</fullName>
    </submittedName>
</protein>
<dbReference type="RefSeq" id="WP_079605259.1">
    <property type="nucleotide sequence ID" value="NZ_LT670817.1"/>
</dbReference>
<keyword evidence="3" id="KW-0862">Zinc</keyword>
<dbReference type="Gene3D" id="3.90.1590.10">
    <property type="entry name" value="glutathione-dependent formaldehyde- activating enzyme (gfa)"/>
    <property type="match status" value="1"/>
</dbReference>
<gene>
    <name evidence="6" type="ORF">SAMN05443248_6966</name>
</gene>
<name>A0A1M5X2M0_9BRAD</name>
<accession>A0A1M5X2M0</accession>
<comment type="similarity">
    <text evidence="1">Belongs to the Gfa family.</text>
</comment>
<evidence type="ECO:0000313" key="7">
    <source>
        <dbReference type="Proteomes" id="UP000189796"/>
    </source>
</evidence>
<dbReference type="EMBL" id="LT670817">
    <property type="protein sequence ID" value="SHH94041.1"/>
    <property type="molecule type" value="Genomic_DNA"/>
</dbReference>
<evidence type="ECO:0000256" key="3">
    <source>
        <dbReference type="ARBA" id="ARBA00022833"/>
    </source>
</evidence>
<evidence type="ECO:0000256" key="2">
    <source>
        <dbReference type="ARBA" id="ARBA00022723"/>
    </source>
</evidence>
<proteinExistence type="inferred from homology"/>
<dbReference type="PANTHER" id="PTHR33337">
    <property type="entry name" value="GFA DOMAIN-CONTAINING PROTEIN"/>
    <property type="match status" value="1"/>
</dbReference>
<evidence type="ECO:0000259" key="5">
    <source>
        <dbReference type="PROSITE" id="PS51891"/>
    </source>
</evidence>
<dbReference type="Pfam" id="PF04828">
    <property type="entry name" value="GFA"/>
    <property type="match status" value="1"/>
</dbReference>
<dbReference type="Proteomes" id="UP000189796">
    <property type="component" value="Chromosome I"/>
</dbReference>
<dbReference type="GO" id="GO:0016846">
    <property type="term" value="F:carbon-sulfur lyase activity"/>
    <property type="evidence" value="ECO:0007669"/>
    <property type="project" value="InterPro"/>
</dbReference>
<organism evidence="6 7">
    <name type="scientific">Bradyrhizobium erythrophlei</name>
    <dbReference type="NCBI Taxonomy" id="1437360"/>
    <lineage>
        <taxon>Bacteria</taxon>
        <taxon>Pseudomonadati</taxon>
        <taxon>Pseudomonadota</taxon>
        <taxon>Alphaproteobacteria</taxon>
        <taxon>Hyphomicrobiales</taxon>
        <taxon>Nitrobacteraceae</taxon>
        <taxon>Bradyrhizobium</taxon>
    </lineage>
</organism>
<dbReference type="InterPro" id="IPR006913">
    <property type="entry name" value="CENP-V/GFA"/>
</dbReference>
<feature type="domain" description="CENP-V/GFA" evidence="5">
    <location>
        <begin position="11"/>
        <end position="128"/>
    </location>
</feature>
<dbReference type="AlphaFoldDB" id="A0A1M5X2M0"/>
<dbReference type="OrthoDB" id="8220639at2"/>
<keyword evidence="2" id="KW-0479">Metal-binding</keyword>
<dbReference type="GO" id="GO:0046872">
    <property type="term" value="F:metal ion binding"/>
    <property type="evidence" value="ECO:0007669"/>
    <property type="project" value="UniProtKB-KW"/>
</dbReference>
<evidence type="ECO:0000256" key="4">
    <source>
        <dbReference type="ARBA" id="ARBA00023239"/>
    </source>
</evidence>
<dbReference type="SUPFAM" id="SSF51316">
    <property type="entry name" value="Mss4-like"/>
    <property type="match status" value="1"/>
</dbReference>
<reference evidence="6 7" key="1">
    <citation type="submission" date="2016-11" db="EMBL/GenBank/DDBJ databases">
        <authorList>
            <person name="Jaros S."/>
            <person name="Januszkiewicz K."/>
            <person name="Wedrychowicz H."/>
        </authorList>
    </citation>
    <scope>NUCLEOTIDE SEQUENCE [LARGE SCALE GENOMIC DNA]</scope>
    <source>
        <strain evidence="6 7">GAS138</strain>
    </source>
</reference>
<dbReference type="InterPro" id="IPR011057">
    <property type="entry name" value="Mss4-like_sf"/>
</dbReference>
<evidence type="ECO:0000313" key="6">
    <source>
        <dbReference type="EMBL" id="SHH94041.1"/>
    </source>
</evidence>
<dbReference type="PANTHER" id="PTHR33337:SF40">
    <property type="entry name" value="CENP-V_GFA DOMAIN-CONTAINING PROTEIN-RELATED"/>
    <property type="match status" value="1"/>
</dbReference>
<dbReference type="PROSITE" id="PS51891">
    <property type="entry name" value="CENP_V_GFA"/>
    <property type="match status" value="1"/>
</dbReference>